<keyword evidence="2" id="KW-0378">Hydrolase</keyword>
<dbReference type="PROSITE" id="PS51194">
    <property type="entry name" value="HELICASE_CTER"/>
    <property type="match status" value="1"/>
</dbReference>
<keyword evidence="3" id="KW-0347">Helicase</keyword>
<sequence>METIASKGPSSINQVRAEIETLANASVFYSGFFIQLTNRSTHKKVETISIKEIVKDSSNLYCPAKKENRENSTQKNIAKLPILSHEKQILEAITQNSVTIIVAETGSGKTTQLPQIIYKHLLSNRNLSNSRYNKPLIVCTQPRRIAAINVATTVSNNLGFELGREVGYSVRFDDKTSWPTRIKFATDAYLVREAMTDPYFSVYDYIIIDEAHERSVSSDLLLSLLKITMVKKPTLKIIITSATLDIKAFIDFFPKANILNIPGRTFPVDVTHYPFTPKDFIAAAVQELFNIHLNQTYNVDQPSDILVFLTGIDDIFTFNYLVYQNFRSFENSSTKISPLILVPVISFLSKEDQSHIFKQFKFRKCVVATNIAETSITVVGIKYVVDCGYVKTMKYNSKLRVNSLCLEPSAKSTSKQRAGRAGRMGHGYCQRLFTQEDFLLMQDAAKPKILCTNIESIILILLNLNIKNIFEHAMINRPDDDNLARALYNLYFIGLLSSKGELTMCGRFASKFPVLPEHARFILEGVKLGVAEDVIVIVSTLQVGDLFHTYNIEKEVLADIRLKFSVDSNDLLTLLNIYNQWKRANYSKAFAEKSCLNHKLLVQIRHINEQLTKICNKLKLDLNLSDQLANDTVKKHNLIKKAACCAFLNNVSKSIGINKYCILSTSINACINPNSVMHLSQYNPEYLIFVNIIVTHNEYINNVSEIDPSWVKEYDPVLYNVSVL</sequence>
<dbReference type="GO" id="GO:0004386">
    <property type="term" value="F:helicase activity"/>
    <property type="evidence" value="ECO:0007669"/>
    <property type="project" value="UniProtKB-KW"/>
</dbReference>
<dbReference type="InterPro" id="IPR011545">
    <property type="entry name" value="DEAD/DEAH_box_helicase_dom"/>
</dbReference>
<organism evidence="8 9">
    <name type="scientific">Dermatophagoides pteronyssinus</name>
    <name type="common">European house dust mite</name>
    <dbReference type="NCBI Taxonomy" id="6956"/>
    <lineage>
        <taxon>Eukaryota</taxon>
        <taxon>Metazoa</taxon>
        <taxon>Ecdysozoa</taxon>
        <taxon>Arthropoda</taxon>
        <taxon>Chelicerata</taxon>
        <taxon>Arachnida</taxon>
        <taxon>Acari</taxon>
        <taxon>Acariformes</taxon>
        <taxon>Sarcoptiformes</taxon>
        <taxon>Astigmata</taxon>
        <taxon>Psoroptidia</taxon>
        <taxon>Analgoidea</taxon>
        <taxon>Pyroglyphidae</taxon>
        <taxon>Dermatophagoidinae</taxon>
        <taxon>Dermatophagoides</taxon>
    </lineage>
</organism>
<evidence type="ECO:0000259" key="6">
    <source>
        <dbReference type="PROSITE" id="PS51192"/>
    </source>
</evidence>
<dbReference type="CDD" id="cd18791">
    <property type="entry name" value="SF2_C_RHA"/>
    <property type="match status" value="1"/>
</dbReference>
<dbReference type="PROSITE" id="PS51192">
    <property type="entry name" value="HELICASE_ATP_BIND_1"/>
    <property type="match status" value="1"/>
</dbReference>
<dbReference type="PANTHER" id="PTHR18934">
    <property type="entry name" value="ATP-DEPENDENT RNA HELICASE"/>
    <property type="match status" value="1"/>
</dbReference>
<gene>
    <name evidence="9" type="primary">LOC113796185</name>
</gene>
<protein>
    <submittedName>
        <fullName evidence="9">Pre-mRNA-splicing factor ATP-dependent RNA helicase PRP16-like</fullName>
    </submittedName>
</protein>
<dbReference type="OrthoDB" id="10253254at2759"/>
<proteinExistence type="inferred from homology"/>
<dbReference type="GO" id="GO:0005524">
    <property type="term" value="F:ATP binding"/>
    <property type="evidence" value="ECO:0007669"/>
    <property type="project" value="UniProtKB-KW"/>
</dbReference>
<reference evidence="9" key="1">
    <citation type="submission" date="2025-08" db="UniProtKB">
        <authorList>
            <consortium name="RefSeq"/>
        </authorList>
    </citation>
    <scope>IDENTIFICATION</scope>
    <source>
        <strain evidence="9">Airmid</strain>
    </source>
</reference>
<dbReference type="KEGG" id="dpte:113796185"/>
<evidence type="ECO:0000256" key="1">
    <source>
        <dbReference type="ARBA" id="ARBA00022741"/>
    </source>
</evidence>
<dbReference type="Pfam" id="PF00270">
    <property type="entry name" value="DEAD"/>
    <property type="match status" value="1"/>
</dbReference>
<feature type="domain" description="Helicase ATP-binding" evidence="6">
    <location>
        <begin position="90"/>
        <end position="262"/>
    </location>
</feature>
<dbReference type="InterPro" id="IPR011709">
    <property type="entry name" value="DEAD-box_helicase_OB_fold"/>
</dbReference>
<evidence type="ECO:0000313" key="8">
    <source>
        <dbReference type="Proteomes" id="UP000515146"/>
    </source>
</evidence>
<dbReference type="Proteomes" id="UP000515146">
    <property type="component" value="Unplaced"/>
</dbReference>
<dbReference type="InterPro" id="IPR007502">
    <property type="entry name" value="Helicase-assoc_dom"/>
</dbReference>
<dbReference type="InterPro" id="IPR014001">
    <property type="entry name" value="Helicase_ATP-bd"/>
</dbReference>
<comment type="similarity">
    <text evidence="5">Belongs to the DEAD box helicase family. DEAH subfamily. PRP16 sub-subfamily.</text>
</comment>
<keyword evidence="4" id="KW-0067">ATP-binding</keyword>
<name>A0A6P6YC38_DERPT</name>
<dbReference type="SMART" id="SM00847">
    <property type="entry name" value="HA2"/>
    <property type="match status" value="1"/>
</dbReference>
<dbReference type="Gene3D" id="3.40.50.300">
    <property type="entry name" value="P-loop containing nucleotide triphosphate hydrolases"/>
    <property type="match status" value="2"/>
</dbReference>
<dbReference type="InterPro" id="IPR027417">
    <property type="entry name" value="P-loop_NTPase"/>
</dbReference>
<dbReference type="Gene3D" id="1.20.120.1080">
    <property type="match status" value="1"/>
</dbReference>
<keyword evidence="8" id="KW-1185">Reference proteome</keyword>
<dbReference type="GO" id="GO:0016787">
    <property type="term" value="F:hydrolase activity"/>
    <property type="evidence" value="ECO:0007669"/>
    <property type="project" value="UniProtKB-KW"/>
</dbReference>
<dbReference type="SUPFAM" id="SSF52540">
    <property type="entry name" value="P-loop containing nucleoside triphosphate hydrolases"/>
    <property type="match status" value="1"/>
</dbReference>
<evidence type="ECO:0000256" key="2">
    <source>
        <dbReference type="ARBA" id="ARBA00022801"/>
    </source>
</evidence>
<dbReference type="SMART" id="SM00490">
    <property type="entry name" value="HELICc"/>
    <property type="match status" value="1"/>
</dbReference>
<dbReference type="InterPro" id="IPR001650">
    <property type="entry name" value="Helicase_C-like"/>
</dbReference>
<dbReference type="Pfam" id="PF00271">
    <property type="entry name" value="Helicase_C"/>
    <property type="match status" value="1"/>
</dbReference>
<evidence type="ECO:0000313" key="9">
    <source>
        <dbReference type="RefSeq" id="XP_027202224.1"/>
    </source>
</evidence>
<evidence type="ECO:0000256" key="3">
    <source>
        <dbReference type="ARBA" id="ARBA00022806"/>
    </source>
</evidence>
<dbReference type="GO" id="GO:0003723">
    <property type="term" value="F:RNA binding"/>
    <property type="evidence" value="ECO:0007669"/>
    <property type="project" value="TreeGrafter"/>
</dbReference>
<evidence type="ECO:0000256" key="4">
    <source>
        <dbReference type="ARBA" id="ARBA00022840"/>
    </source>
</evidence>
<keyword evidence="1" id="KW-0547">Nucleotide-binding</keyword>
<accession>A0A6P6YC38</accession>
<dbReference type="PANTHER" id="PTHR18934:SF91">
    <property type="entry name" value="PRE-MRNA-SPLICING FACTOR ATP-DEPENDENT RNA HELICASE PRP16"/>
    <property type="match status" value="1"/>
</dbReference>
<dbReference type="AlphaFoldDB" id="A0A6P6YC38"/>
<feature type="domain" description="Helicase C-terminal" evidence="7">
    <location>
        <begin position="284"/>
        <end position="465"/>
    </location>
</feature>
<dbReference type="Pfam" id="PF21010">
    <property type="entry name" value="HA2_C"/>
    <property type="match status" value="1"/>
</dbReference>
<dbReference type="SMART" id="SM00487">
    <property type="entry name" value="DEXDc"/>
    <property type="match status" value="1"/>
</dbReference>
<evidence type="ECO:0000259" key="7">
    <source>
        <dbReference type="PROSITE" id="PS51194"/>
    </source>
</evidence>
<evidence type="ECO:0000256" key="5">
    <source>
        <dbReference type="ARBA" id="ARBA00038040"/>
    </source>
</evidence>
<dbReference type="CDD" id="cd17917">
    <property type="entry name" value="DEXHc_RHA-like"/>
    <property type="match status" value="1"/>
</dbReference>
<dbReference type="Pfam" id="PF07717">
    <property type="entry name" value="OB_NTP_bind"/>
    <property type="match status" value="1"/>
</dbReference>
<dbReference type="RefSeq" id="XP_027202224.1">
    <property type="nucleotide sequence ID" value="XM_027346423.1"/>
</dbReference>
<dbReference type="InParanoid" id="A0A6P6YC38"/>